<dbReference type="EMBL" id="BAABHD010000032">
    <property type="protein sequence ID" value="GAA4460691.1"/>
    <property type="molecule type" value="Genomic_DNA"/>
</dbReference>
<dbReference type="Proteomes" id="UP001501175">
    <property type="component" value="Unassembled WGS sequence"/>
</dbReference>
<proteinExistence type="predicted"/>
<sequence>MLNKNEVSAKSFGSKNEYTILADRLFIITANFNKSTEYSIKLEELGFELVREKTKSLI</sequence>
<comment type="caution">
    <text evidence="1">The sequence shown here is derived from an EMBL/GenBank/DDBJ whole genome shotgun (WGS) entry which is preliminary data.</text>
</comment>
<keyword evidence="2" id="KW-1185">Reference proteome</keyword>
<evidence type="ECO:0000313" key="2">
    <source>
        <dbReference type="Proteomes" id="UP001501175"/>
    </source>
</evidence>
<protein>
    <submittedName>
        <fullName evidence="1">Uncharacterized protein</fullName>
    </submittedName>
</protein>
<organism evidence="1 2">
    <name type="scientific">Nibrella saemangeumensis</name>
    <dbReference type="NCBI Taxonomy" id="1084526"/>
    <lineage>
        <taxon>Bacteria</taxon>
        <taxon>Pseudomonadati</taxon>
        <taxon>Bacteroidota</taxon>
        <taxon>Cytophagia</taxon>
        <taxon>Cytophagales</taxon>
        <taxon>Spirosomataceae</taxon>
        <taxon>Nibrella</taxon>
    </lineage>
</organism>
<reference evidence="2" key="1">
    <citation type="journal article" date="2019" name="Int. J. Syst. Evol. Microbiol.">
        <title>The Global Catalogue of Microorganisms (GCM) 10K type strain sequencing project: providing services to taxonomists for standard genome sequencing and annotation.</title>
        <authorList>
            <consortium name="The Broad Institute Genomics Platform"/>
            <consortium name="The Broad Institute Genome Sequencing Center for Infectious Disease"/>
            <person name="Wu L."/>
            <person name="Ma J."/>
        </authorList>
    </citation>
    <scope>NUCLEOTIDE SEQUENCE [LARGE SCALE GENOMIC DNA]</scope>
    <source>
        <strain evidence="2">JCM 17927</strain>
    </source>
</reference>
<evidence type="ECO:0000313" key="1">
    <source>
        <dbReference type="EMBL" id="GAA4460691.1"/>
    </source>
</evidence>
<name>A0ABP8N3J4_9BACT</name>
<gene>
    <name evidence="1" type="ORF">GCM10023189_36210</name>
</gene>
<accession>A0ABP8N3J4</accession>